<proteinExistence type="predicted"/>
<evidence type="ECO:0000313" key="1">
    <source>
        <dbReference type="EMBL" id="EDM99416.1"/>
    </source>
</evidence>
<evidence type="ECO:0000313" key="2">
    <source>
        <dbReference type="Proteomes" id="UP000003639"/>
    </source>
</evidence>
<organism evidence="1 2">
    <name type="scientific">Pseudoflavonifractor capillosus ATCC 29799</name>
    <dbReference type="NCBI Taxonomy" id="411467"/>
    <lineage>
        <taxon>Bacteria</taxon>
        <taxon>Bacillati</taxon>
        <taxon>Bacillota</taxon>
        <taxon>Clostridia</taxon>
        <taxon>Eubacteriales</taxon>
        <taxon>Oscillospiraceae</taxon>
        <taxon>Pseudoflavonifractor</taxon>
    </lineage>
</organism>
<sequence length="42" mass="4768">MNLFVHIPAIPCGQKSLRTVCPEAFSDGIGVLSVRLSRWRRR</sequence>
<reference evidence="1 2" key="1">
    <citation type="submission" date="2007-04" db="EMBL/GenBank/DDBJ databases">
        <authorList>
            <person name="Fulton L."/>
            <person name="Clifton S."/>
            <person name="Fulton B."/>
            <person name="Xu J."/>
            <person name="Minx P."/>
            <person name="Pepin K.H."/>
            <person name="Johnson M."/>
            <person name="Thiruvilangam P."/>
            <person name="Bhonagiri V."/>
            <person name="Nash W.E."/>
            <person name="Mardis E.R."/>
            <person name="Wilson R.K."/>
        </authorList>
    </citation>
    <scope>NUCLEOTIDE SEQUENCE [LARGE SCALE GENOMIC DNA]</scope>
    <source>
        <strain evidence="1 2">ATCC 29799</strain>
    </source>
</reference>
<name>A6NX68_9FIRM</name>
<keyword evidence="2" id="KW-1185">Reference proteome</keyword>
<dbReference type="EMBL" id="AAXG02000019">
    <property type="protein sequence ID" value="EDM99416.1"/>
    <property type="molecule type" value="Genomic_DNA"/>
</dbReference>
<protein>
    <submittedName>
        <fullName evidence="1">Uncharacterized protein</fullName>
    </submittedName>
</protein>
<comment type="caution">
    <text evidence="1">The sequence shown here is derived from an EMBL/GenBank/DDBJ whole genome shotgun (WGS) entry which is preliminary data.</text>
</comment>
<dbReference type="STRING" id="411467.BACCAP_02813"/>
<accession>A6NX68</accession>
<dbReference type="AlphaFoldDB" id="A6NX68"/>
<dbReference type="Proteomes" id="UP000003639">
    <property type="component" value="Unassembled WGS sequence"/>
</dbReference>
<gene>
    <name evidence="1" type="ORF">BACCAP_02813</name>
</gene>
<reference evidence="1 2" key="2">
    <citation type="submission" date="2007-06" db="EMBL/GenBank/DDBJ databases">
        <title>Draft genome sequence of Pseudoflavonifractor capillosus ATCC 29799.</title>
        <authorList>
            <person name="Sudarsanam P."/>
            <person name="Ley R."/>
            <person name="Guruge J."/>
            <person name="Turnbaugh P.J."/>
            <person name="Mahowald M."/>
            <person name="Liep D."/>
            <person name="Gordon J."/>
        </authorList>
    </citation>
    <scope>NUCLEOTIDE SEQUENCE [LARGE SCALE GENOMIC DNA]</scope>
    <source>
        <strain evidence="1 2">ATCC 29799</strain>
    </source>
</reference>